<feature type="region of interest" description="Disordered" evidence="1">
    <location>
        <begin position="22"/>
        <end position="53"/>
    </location>
</feature>
<feature type="compositionally biased region" description="Basic residues" evidence="1">
    <location>
        <begin position="135"/>
        <end position="150"/>
    </location>
</feature>
<keyword evidence="3" id="KW-1185">Reference proteome</keyword>
<dbReference type="EMBL" id="JBBMFN010000005">
    <property type="protein sequence ID" value="MEQ2464861.1"/>
    <property type="molecule type" value="Genomic_DNA"/>
</dbReference>
<sequence>MEFIGIIIAIAAFLFSSLFDNSKKQAPKPKRPQIPKPVKTERNRESTVLRVPEKAKKAVEKAVEKENPLSELERLHRENASLQKKIKMMEKQRSRGVQSPLPKKEDSADAEGLFTKDNVIQAVVFSEVLSAPRARNPHRASMHRKGKNRV</sequence>
<dbReference type="RefSeq" id="WP_031536602.1">
    <property type="nucleotide sequence ID" value="NZ_JBBMFN010000005.1"/>
</dbReference>
<organism evidence="2 3">
    <name type="scientific">Niallia hominis</name>
    <dbReference type="NCBI Taxonomy" id="3133173"/>
    <lineage>
        <taxon>Bacteria</taxon>
        <taxon>Bacillati</taxon>
        <taxon>Bacillota</taxon>
        <taxon>Bacilli</taxon>
        <taxon>Bacillales</taxon>
        <taxon>Bacillaceae</taxon>
        <taxon>Niallia</taxon>
    </lineage>
</organism>
<gene>
    <name evidence="2" type="ORF">WMO63_04155</name>
</gene>
<evidence type="ECO:0000256" key="1">
    <source>
        <dbReference type="SAM" id="MobiDB-lite"/>
    </source>
</evidence>
<name>A0ABV1EUT3_9BACI</name>
<protein>
    <submittedName>
        <fullName evidence="2">Uncharacterized protein</fullName>
    </submittedName>
</protein>
<feature type="region of interest" description="Disordered" evidence="1">
    <location>
        <begin position="88"/>
        <end position="112"/>
    </location>
</feature>
<accession>A0ABV1EUT3</accession>
<comment type="caution">
    <text evidence="2">The sequence shown here is derived from an EMBL/GenBank/DDBJ whole genome shotgun (WGS) entry which is preliminary data.</text>
</comment>
<dbReference type="Proteomes" id="UP001465426">
    <property type="component" value="Unassembled WGS sequence"/>
</dbReference>
<feature type="region of interest" description="Disordered" evidence="1">
    <location>
        <begin position="131"/>
        <end position="150"/>
    </location>
</feature>
<feature type="compositionally biased region" description="Basic and acidic residues" evidence="1">
    <location>
        <begin position="38"/>
        <end position="53"/>
    </location>
</feature>
<evidence type="ECO:0000313" key="2">
    <source>
        <dbReference type="EMBL" id="MEQ2464861.1"/>
    </source>
</evidence>
<proteinExistence type="predicted"/>
<reference evidence="2 3" key="1">
    <citation type="submission" date="2024-03" db="EMBL/GenBank/DDBJ databases">
        <title>Human intestinal bacterial collection.</title>
        <authorList>
            <person name="Pauvert C."/>
            <person name="Hitch T.C.A."/>
            <person name="Clavel T."/>
        </authorList>
    </citation>
    <scope>NUCLEOTIDE SEQUENCE [LARGE SCALE GENOMIC DNA]</scope>
    <source>
        <strain evidence="2 3">CLA-SR-H024</strain>
    </source>
</reference>
<evidence type="ECO:0000313" key="3">
    <source>
        <dbReference type="Proteomes" id="UP001465426"/>
    </source>
</evidence>